<name>A0ABZ1I0D4_9PSEU</name>
<sequence>MIDFEVQLTAAEQPFRHLRGSGLLTPGQVQDLRDTRPALDRYVRADRSTGPARRRYRLYALEIFDESTGLRPRFDEFSPPWQELIADVLSERFDEWLRASAGFTEHYTHRTCGIYTHTDGDFQDVGTGKLDKRLSISISLNPDWPSDGRGDMALWSGPSDVGEPVVRVPPLGGTCFVYSPSPTTWHGIVPVAPHRGLVRNWIGLTYYNKA</sequence>
<organism evidence="2 3">
    <name type="scientific">Amycolatopsis rhabdoformis</name>
    <dbReference type="NCBI Taxonomy" id="1448059"/>
    <lineage>
        <taxon>Bacteria</taxon>
        <taxon>Bacillati</taxon>
        <taxon>Actinomycetota</taxon>
        <taxon>Actinomycetes</taxon>
        <taxon>Pseudonocardiales</taxon>
        <taxon>Pseudonocardiaceae</taxon>
        <taxon>Amycolatopsis</taxon>
    </lineage>
</organism>
<dbReference type="Gene3D" id="2.60.120.620">
    <property type="entry name" value="q2cbj1_9rhob like domain"/>
    <property type="match status" value="1"/>
</dbReference>
<reference evidence="2 3" key="1">
    <citation type="journal article" date="2015" name="Int. J. Syst. Evol. Microbiol.">
        <title>Amycolatopsis rhabdoformis sp. nov., an actinomycete isolated from a tropical forest soil.</title>
        <authorList>
            <person name="Souza W.R."/>
            <person name="Silva R.E."/>
            <person name="Goodfellow M."/>
            <person name="Busarakam K."/>
            <person name="Figueiro F.S."/>
            <person name="Ferreira D."/>
            <person name="Rodrigues-Filho E."/>
            <person name="Moraes L.A.B."/>
            <person name="Zucchi T.D."/>
        </authorList>
    </citation>
    <scope>NUCLEOTIDE SEQUENCE [LARGE SCALE GENOMIC DNA]</scope>
    <source>
        <strain evidence="2 3">NCIMB 14900</strain>
    </source>
</reference>
<evidence type="ECO:0000313" key="3">
    <source>
        <dbReference type="Proteomes" id="UP001330812"/>
    </source>
</evidence>
<feature type="domain" description="Prolyl 4-hydroxylase alpha subunit Fe(2+) 2OG dioxygenase" evidence="1">
    <location>
        <begin position="113"/>
        <end position="202"/>
    </location>
</feature>
<proteinExistence type="predicted"/>
<dbReference type="Pfam" id="PF13640">
    <property type="entry name" value="2OG-FeII_Oxy_3"/>
    <property type="match status" value="1"/>
</dbReference>
<dbReference type="RefSeq" id="WP_326566377.1">
    <property type="nucleotide sequence ID" value="NZ_CP142149.1"/>
</dbReference>
<dbReference type="Proteomes" id="UP001330812">
    <property type="component" value="Chromosome"/>
</dbReference>
<keyword evidence="3" id="KW-1185">Reference proteome</keyword>
<gene>
    <name evidence="2" type="ORF">VSH64_31480</name>
</gene>
<accession>A0ABZ1I0D4</accession>
<evidence type="ECO:0000313" key="2">
    <source>
        <dbReference type="EMBL" id="WSE27366.1"/>
    </source>
</evidence>
<dbReference type="EMBL" id="CP142149">
    <property type="protein sequence ID" value="WSE27366.1"/>
    <property type="molecule type" value="Genomic_DNA"/>
</dbReference>
<evidence type="ECO:0000259" key="1">
    <source>
        <dbReference type="Pfam" id="PF13640"/>
    </source>
</evidence>
<protein>
    <submittedName>
        <fullName evidence="2">2OG-Fe(II) oxygenase</fullName>
    </submittedName>
</protein>
<dbReference type="InterPro" id="IPR044862">
    <property type="entry name" value="Pro_4_hyd_alph_FE2OG_OXY"/>
</dbReference>